<keyword evidence="8 13" id="KW-0560">Oxidoreductase</keyword>
<dbReference type="PANTHER" id="PTHR47955">
    <property type="entry name" value="CYTOCHROME P450 FAMILY 71 PROTEIN"/>
    <property type="match status" value="1"/>
</dbReference>
<dbReference type="Proteomes" id="UP000634136">
    <property type="component" value="Unassembled WGS sequence"/>
</dbReference>
<dbReference type="GO" id="GO:0005506">
    <property type="term" value="F:iron ion binding"/>
    <property type="evidence" value="ECO:0007669"/>
    <property type="project" value="InterPro"/>
</dbReference>
<dbReference type="PANTHER" id="PTHR47955:SF22">
    <property type="entry name" value="CYTOCHROME P450 83B1-LIKE"/>
    <property type="match status" value="1"/>
</dbReference>
<dbReference type="Gene3D" id="1.10.630.10">
    <property type="entry name" value="Cytochrome P450"/>
    <property type="match status" value="1"/>
</dbReference>
<comment type="cofactor">
    <cofactor evidence="1 12">
        <name>heme</name>
        <dbReference type="ChEBI" id="CHEBI:30413"/>
    </cofactor>
</comment>
<protein>
    <submittedName>
        <fullName evidence="14">Cytochrome P450 83B1</fullName>
    </submittedName>
</protein>
<keyword evidence="10 13" id="KW-0503">Monooxygenase</keyword>
<keyword evidence="6 12" id="KW-0479">Metal-binding</keyword>
<evidence type="ECO:0000256" key="11">
    <source>
        <dbReference type="ARBA" id="ARBA00023136"/>
    </source>
</evidence>
<accession>A0A834WJE6</accession>
<dbReference type="PRINTS" id="PR00385">
    <property type="entry name" value="P450"/>
</dbReference>
<evidence type="ECO:0000313" key="15">
    <source>
        <dbReference type="Proteomes" id="UP000634136"/>
    </source>
</evidence>
<keyword evidence="4 12" id="KW-0349">Heme</keyword>
<keyword evidence="7" id="KW-1133">Transmembrane helix</keyword>
<dbReference type="Pfam" id="PF00067">
    <property type="entry name" value="p450"/>
    <property type="match status" value="1"/>
</dbReference>
<dbReference type="GO" id="GO:0020037">
    <property type="term" value="F:heme binding"/>
    <property type="evidence" value="ECO:0007669"/>
    <property type="project" value="InterPro"/>
</dbReference>
<comment type="similarity">
    <text evidence="3 13">Belongs to the cytochrome P450 family.</text>
</comment>
<dbReference type="GO" id="GO:0016705">
    <property type="term" value="F:oxidoreductase activity, acting on paired donors, with incorporation or reduction of molecular oxygen"/>
    <property type="evidence" value="ECO:0007669"/>
    <property type="project" value="InterPro"/>
</dbReference>
<evidence type="ECO:0000256" key="5">
    <source>
        <dbReference type="ARBA" id="ARBA00022692"/>
    </source>
</evidence>
<feature type="binding site" description="axial binding residue" evidence="12">
    <location>
        <position position="357"/>
    </location>
    <ligand>
        <name>heme</name>
        <dbReference type="ChEBI" id="CHEBI:30413"/>
    </ligand>
    <ligandPart>
        <name>Fe</name>
        <dbReference type="ChEBI" id="CHEBI:18248"/>
    </ligandPart>
</feature>
<evidence type="ECO:0000256" key="10">
    <source>
        <dbReference type="ARBA" id="ARBA00023033"/>
    </source>
</evidence>
<reference evidence="14" key="1">
    <citation type="submission" date="2020-09" db="EMBL/GenBank/DDBJ databases">
        <title>Genome-Enabled Discovery of Anthraquinone Biosynthesis in Senna tora.</title>
        <authorList>
            <person name="Kang S.-H."/>
            <person name="Pandey R.P."/>
            <person name="Lee C.-M."/>
            <person name="Sim J.-S."/>
            <person name="Jeong J.-T."/>
            <person name="Choi B.-S."/>
            <person name="Jung M."/>
            <person name="Ginzburg D."/>
            <person name="Zhao K."/>
            <person name="Won S.Y."/>
            <person name="Oh T.-J."/>
            <person name="Yu Y."/>
            <person name="Kim N.-H."/>
            <person name="Lee O.R."/>
            <person name="Lee T.-H."/>
            <person name="Bashyal P."/>
            <person name="Kim T.-S."/>
            <person name="Lee W.-H."/>
            <person name="Kawkins C."/>
            <person name="Kim C.-K."/>
            <person name="Kim J.S."/>
            <person name="Ahn B.O."/>
            <person name="Rhee S.Y."/>
            <person name="Sohng J.K."/>
        </authorList>
    </citation>
    <scope>NUCLEOTIDE SEQUENCE</scope>
    <source>
        <tissue evidence="14">Leaf</tissue>
    </source>
</reference>
<evidence type="ECO:0000256" key="4">
    <source>
        <dbReference type="ARBA" id="ARBA00022617"/>
    </source>
</evidence>
<evidence type="ECO:0000256" key="2">
    <source>
        <dbReference type="ARBA" id="ARBA00004167"/>
    </source>
</evidence>
<dbReference type="CDD" id="cd11072">
    <property type="entry name" value="CYP71-like"/>
    <property type="match status" value="1"/>
</dbReference>
<organism evidence="14 15">
    <name type="scientific">Senna tora</name>
    <dbReference type="NCBI Taxonomy" id="362788"/>
    <lineage>
        <taxon>Eukaryota</taxon>
        <taxon>Viridiplantae</taxon>
        <taxon>Streptophyta</taxon>
        <taxon>Embryophyta</taxon>
        <taxon>Tracheophyta</taxon>
        <taxon>Spermatophyta</taxon>
        <taxon>Magnoliopsida</taxon>
        <taxon>eudicotyledons</taxon>
        <taxon>Gunneridae</taxon>
        <taxon>Pentapetalae</taxon>
        <taxon>rosids</taxon>
        <taxon>fabids</taxon>
        <taxon>Fabales</taxon>
        <taxon>Fabaceae</taxon>
        <taxon>Caesalpinioideae</taxon>
        <taxon>Cassia clade</taxon>
        <taxon>Senna</taxon>
    </lineage>
</organism>
<evidence type="ECO:0000256" key="8">
    <source>
        <dbReference type="ARBA" id="ARBA00023002"/>
    </source>
</evidence>
<gene>
    <name evidence="14" type="ORF">G2W53_016514</name>
</gene>
<name>A0A834WJE6_9FABA</name>
<keyword evidence="5" id="KW-0812">Transmembrane</keyword>
<dbReference type="AlphaFoldDB" id="A0A834WJE6"/>
<dbReference type="SUPFAM" id="SSF48264">
    <property type="entry name" value="Cytochrome P450"/>
    <property type="match status" value="1"/>
</dbReference>
<keyword evidence="9 12" id="KW-0408">Iron</keyword>
<evidence type="ECO:0000256" key="3">
    <source>
        <dbReference type="ARBA" id="ARBA00010617"/>
    </source>
</evidence>
<comment type="subcellular location">
    <subcellularLocation>
        <location evidence="2">Membrane</location>
        <topology evidence="2">Single-pass membrane protein</topology>
    </subcellularLocation>
</comment>
<dbReference type="GO" id="GO:0016020">
    <property type="term" value="C:membrane"/>
    <property type="evidence" value="ECO:0007669"/>
    <property type="project" value="UniProtKB-SubCell"/>
</dbReference>
<dbReference type="InterPro" id="IPR017972">
    <property type="entry name" value="Cyt_P450_CS"/>
</dbReference>
<dbReference type="InterPro" id="IPR001128">
    <property type="entry name" value="Cyt_P450"/>
</dbReference>
<keyword evidence="11" id="KW-0472">Membrane</keyword>
<proteinExistence type="inferred from homology"/>
<dbReference type="InterPro" id="IPR036396">
    <property type="entry name" value="Cyt_P450_sf"/>
</dbReference>
<dbReference type="OrthoDB" id="2789670at2759"/>
<dbReference type="InterPro" id="IPR002401">
    <property type="entry name" value="Cyt_P450_E_grp-I"/>
</dbReference>
<comment type="caution">
    <text evidence="14">The sequence shown here is derived from an EMBL/GenBank/DDBJ whole genome shotgun (WGS) entry which is preliminary data.</text>
</comment>
<dbReference type="FunFam" id="1.10.630.10:FF:000011">
    <property type="entry name" value="Cytochrome P450 83B1"/>
    <property type="match status" value="1"/>
</dbReference>
<dbReference type="EMBL" id="JAAIUW010000006">
    <property type="protein sequence ID" value="KAF7825350.1"/>
    <property type="molecule type" value="Genomic_DNA"/>
</dbReference>
<dbReference type="PRINTS" id="PR00463">
    <property type="entry name" value="EP450I"/>
</dbReference>
<evidence type="ECO:0000256" key="1">
    <source>
        <dbReference type="ARBA" id="ARBA00001971"/>
    </source>
</evidence>
<evidence type="ECO:0000256" key="13">
    <source>
        <dbReference type="RuleBase" id="RU000461"/>
    </source>
</evidence>
<evidence type="ECO:0000313" key="14">
    <source>
        <dbReference type="EMBL" id="KAF7825350.1"/>
    </source>
</evidence>
<keyword evidence="15" id="KW-1185">Reference proteome</keyword>
<sequence length="418" mass="48491">MAKETLKNHDIEFSGRPSMLSQNKLFYNCLEIVFCPYNDYWREIRKLCVVHIFSAKRVASFSSIRKYEVSQMIRKISGHAASSKVTNLNEILMSLMSTIICRVAFGRRYEEEGNERSRFHGLLIEMQALLGTFFFSDYIPFMGWMDRVRGLIGRLEKNFKDLDEFYQQVIDEHLHPQRMKPQEEDIIDVLLHLKNQRSFSVDLTFDHIKALLMDILSAATDTSAAVTVWAMTQLMKNPRAMQRVQAEVRDLYGKKAFIEEEDIQNLPYLKVVIKETLRLHPPAPLLVPRETNKDCIIEGYEIPTKTLVYVNAWAIHRDLEAWNDPEEFYPERFLESDVDFKGQDFELIPFGAGRRICPGLPMGIITVELVVANLVHSFDWEMPQGMKREDIDTQVLPGITQHKKNPLCLPLPSLKFGI</sequence>
<dbReference type="GO" id="GO:0004497">
    <property type="term" value="F:monooxygenase activity"/>
    <property type="evidence" value="ECO:0007669"/>
    <property type="project" value="UniProtKB-KW"/>
</dbReference>
<evidence type="ECO:0000256" key="9">
    <source>
        <dbReference type="ARBA" id="ARBA00023004"/>
    </source>
</evidence>
<evidence type="ECO:0000256" key="7">
    <source>
        <dbReference type="ARBA" id="ARBA00022989"/>
    </source>
</evidence>
<evidence type="ECO:0000256" key="6">
    <source>
        <dbReference type="ARBA" id="ARBA00022723"/>
    </source>
</evidence>
<evidence type="ECO:0000256" key="12">
    <source>
        <dbReference type="PIRSR" id="PIRSR602401-1"/>
    </source>
</evidence>
<dbReference type="PROSITE" id="PS00086">
    <property type="entry name" value="CYTOCHROME_P450"/>
    <property type="match status" value="1"/>
</dbReference>